<dbReference type="PANTHER" id="PTHR12778">
    <property type="entry name" value="SOLUTE CARRIER FAMILY 33 ACETYL-COA TRANSPORTER -RELATED"/>
    <property type="match status" value="1"/>
</dbReference>
<gene>
    <name evidence="6" type="ORF">BV898_11950</name>
</gene>
<organism evidence="6 7">
    <name type="scientific">Hypsibius exemplaris</name>
    <name type="common">Freshwater tardigrade</name>
    <dbReference type="NCBI Taxonomy" id="2072580"/>
    <lineage>
        <taxon>Eukaryota</taxon>
        <taxon>Metazoa</taxon>
        <taxon>Ecdysozoa</taxon>
        <taxon>Tardigrada</taxon>
        <taxon>Eutardigrada</taxon>
        <taxon>Parachela</taxon>
        <taxon>Hypsibioidea</taxon>
        <taxon>Hypsibiidae</taxon>
        <taxon>Hypsibius</taxon>
    </lineage>
</organism>
<feature type="transmembrane region" description="Helical" evidence="5">
    <location>
        <begin position="250"/>
        <end position="276"/>
    </location>
</feature>
<reference evidence="7" key="1">
    <citation type="submission" date="2017-01" db="EMBL/GenBank/DDBJ databases">
        <title>Comparative genomics of anhydrobiosis in the tardigrade Hypsibius dujardini.</title>
        <authorList>
            <person name="Yoshida Y."/>
            <person name="Koutsovoulos G."/>
            <person name="Laetsch D."/>
            <person name="Stevens L."/>
            <person name="Kumar S."/>
            <person name="Horikawa D."/>
            <person name="Ishino K."/>
            <person name="Komine S."/>
            <person name="Tomita M."/>
            <person name="Blaxter M."/>
            <person name="Arakawa K."/>
        </authorList>
    </citation>
    <scope>NUCLEOTIDE SEQUENCE [LARGE SCALE GENOMIC DNA]</scope>
    <source>
        <strain evidence="7">Z151</strain>
    </source>
</reference>
<evidence type="ECO:0000256" key="1">
    <source>
        <dbReference type="ARBA" id="ARBA00004141"/>
    </source>
</evidence>
<comment type="caution">
    <text evidence="6">The sequence shown here is derived from an EMBL/GenBank/DDBJ whole genome shotgun (WGS) entry which is preliminary data.</text>
</comment>
<feature type="transmembrane region" description="Helical" evidence="5">
    <location>
        <begin position="376"/>
        <end position="393"/>
    </location>
</feature>
<dbReference type="InterPro" id="IPR036259">
    <property type="entry name" value="MFS_trans_sf"/>
</dbReference>
<proteinExistence type="predicted"/>
<feature type="transmembrane region" description="Helical" evidence="5">
    <location>
        <begin position="509"/>
        <end position="527"/>
    </location>
</feature>
<dbReference type="InterPro" id="IPR004752">
    <property type="entry name" value="AmpG_permease/AT-1"/>
</dbReference>
<evidence type="ECO:0000313" key="7">
    <source>
        <dbReference type="Proteomes" id="UP000192578"/>
    </source>
</evidence>
<dbReference type="OrthoDB" id="6415790at2759"/>
<accession>A0A1W0WF64</accession>
<dbReference type="GO" id="GO:0008521">
    <property type="term" value="F:acetyl-CoA transmembrane transporter activity"/>
    <property type="evidence" value="ECO:0007669"/>
    <property type="project" value="InterPro"/>
</dbReference>
<feature type="transmembrane region" description="Helical" evidence="5">
    <location>
        <begin position="140"/>
        <end position="160"/>
    </location>
</feature>
<feature type="transmembrane region" description="Helical" evidence="5">
    <location>
        <begin position="341"/>
        <end position="364"/>
    </location>
</feature>
<comment type="subcellular location">
    <subcellularLocation>
        <location evidence="1">Membrane</location>
        <topology evidence="1">Multi-pass membrane protein</topology>
    </subcellularLocation>
</comment>
<dbReference type="GO" id="GO:0016020">
    <property type="term" value="C:membrane"/>
    <property type="evidence" value="ECO:0007669"/>
    <property type="project" value="UniProtKB-SubCell"/>
</dbReference>
<evidence type="ECO:0000256" key="3">
    <source>
        <dbReference type="ARBA" id="ARBA00022989"/>
    </source>
</evidence>
<sequence length="547" mass="60868">MSLPDWEEEASAQKSLLNLGRNEIKRRGRQRAAPTSVVTGNGSLDMASSRSEEKVNGFDDELTPRLAGDRLNVLLLLFLYVLQGIPLGLAGSIPMILSSQHVSYHDQAFFSLVFWPFSLKLIWAPIIDSVYSKSFGRRKSWLVPTQYLIGAFMLLLSVFADQVMDRSNGKSPNIYVITVAFFMLNFLASVQDIAVDGWALTMLSKRNVGYASTCNSVGQTAGYFIGNVLFLAFESAEFCNKYIRSTPEPLGILTLTGYLWFWGIVFVVSTSFVWFIKTESDDSHDETEGVLSAYWTLWKILKLPSVMKLCIILLSSKAAFAAAEAVAGLKLIEYGVHKEQLALLAIPMVPLQVVLPILVSKYTAGPKPMDMFLKSYPFRMLMGIEFALLVWITPKMQLADGTFPAAYYGLVLLSYAVHQVALYGMFVSVMGFFARISDPIIGGTYMTLLNTVYNLGGNWPNTLVLSLVDDLTWATCTEGTLSGQACQKPEQREACKSAGGSCSTDVDGFYVQMVICTVFGLFWFRFFRKRISALQDLPESAWRIRAK</sequence>
<dbReference type="AlphaFoldDB" id="A0A1W0WF64"/>
<evidence type="ECO:0000313" key="6">
    <source>
        <dbReference type="EMBL" id="OQV13841.1"/>
    </source>
</evidence>
<protein>
    <submittedName>
        <fullName evidence="6">Acetyl-coenzyme A transporter 1</fullName>
    </submittedName>
</protein>
<dbReference type="SUPFAM" id="SSF103473">
    <property type="entry name" value="MFS general substrate transporter"/>
    <property type="match status" value="1"/>
</dbReference>
<keyword evidence="3 5" id="KW-1133">Transmembrane helix</keyword>
<dbReference type="Gene3D" id="1.20.1250.20">
    <property type="entry name" value="MFS general substrate transporter like domains"/>
    <property type="match status" value="1"/>
</dbReference>
<keyword evidence="2 5" id="KW-0812">Transmembrane</keyword>
<dbReference type="EMBL" id="MTYJ01000115">
    <property type="protein sequence ID" value="OQV13841.1"/>
    <property type="molecule type" value="Genomic_DNA"/>
</dbReference>
<feature type="transmembrane region" description="Helical" evidence="5">
    <location>
        <begin position="172"/>
        <end position="195"/>
    </location>
</feature>
<feature type="transmembrane region" description="Helical" evidence="5">
    <location>
        <begin position="73"/>
        <end position="97"/>
    </location>
</feature>
<keyword evidence="7" id="KW-1185">Reference proteome</keyword>
<evidence type="ECO:0000256" key="4">
    <source>
        <dbReference type="ARBA" id="ARBA00023136"/>
    </source>
</evidence>
<dbReference type="Pfam" id="PF13000">
    <property type="entry name" value="Acatn"/>
    <property type="match status" value="2"/>
</dbReference>
<evidence type="ECO:0000256" key="2">
    <source>
        <dbReference type="ARBA" id="ARBA00022692"/>
    </source>
</evidence>
<dbReference type="Proteomes" id="UP000192578">
    <property type="component" value="Unassembled WGS sequence"/>
</dbReference>
<dbReference type="InterPro" id="IPR024371">
    <property type="entry name" value="AcetylCoA_trans_1-like"/>
</dbReference>
<keyword evidence="4 5" id="KW-0472">Membrane</keyword>
<name>A0A1W0WF64_HYPEX</name>
<feature type="transmembrane region" description="Helical" evidence="5">
    <location>
        <begin position="405"/>
        <end position="426"/>
    </location>
</feature>
<evidence type="ECO:0000256" key="5">
    <source>
        <dbReference type="SAM" id="Phobius"/>
    </source>
</evidence>
<dbReference type="GO" id="GO:0035348">
    <property type="term" value="P:acetyl-CoA transmembrane transport"/>
    <property type="evidence" value="ECO:0007669"/>
    <property type="project" value="InterPro"/>
</dbReference>
<feature type="transmembrane region" description="Helical" evidence="5">
    <location>
        <begin position="109"/>
        <end position="128"/>
    </location>
</feature>
<dbReference type="PANTHER" id="PTHR12778:SF9">
    <property type="entry name" value="ACETYL-COENZYME A TRANSPORTER 1"/>
    <property type="match status" value="1"/>
</dbReference>